<evidence type="ECO:0000313" key="4">
    <source>
        <dbReference type="EMBL" id="MDW0117352.1"/>
    </source>
</evidence>
<accession>A0AAW9A828</accession>
<dbReference type="EMBL" id="JAUBDJ010000005">
    <property type="protein sequence ID" value="MDW0117352.1"/>
    <property type="molecule type" value="Genomic_DNA"/>
</dbReference>
<dbReference type="Proteomes" id="UP001271648">
    <property type="component" value="Unassembled WGS sequence"/>
</dbReference>
<keyword evidence="3" id="KW-0472">Membrane</keyword>
<name>A0AAW9A828_9BACL</name>
<keyword evidence="3" id="KW-0812">Transmembrane</keyword>
<sequence>MMKDIFRAAGIGCILAGGIIYFTTPLVTPSSTQHEQTQLEELQTELERVKKELAIAQTITSTETVTPNNPVSTQTEDVAKAEDEQQTAPEPITKIILSIEPGSNSKTVANKLERAGVIDSAKNLESYLIENGLSGLIQIGEYEVDTTMDLKTIASIITKTK</sequence>
<evidence type="ECO:0000256" key="2">
    <source>
        <dbReference type="SAM" id="MobiDB-lite"/>
    </source>
</evidence>
<feature type="coiled-coil region" evidence="1">
    <location>
        <begin position="32"/>
        <end position="59"/>
    </location>
</feature>
<dbReference type="Gene3D" id="3.30.1490.480">
    <property type="entry name" value="Endolytic murein transglycosylase"/>
    <property type="match status" value="1"/>
</dbReference>
<keyword evidence="1" id="KW-0175">Coiled coil</keyword>
<dbReference type="AlphaFoldDB" id="A0AAW9A828"/>
<evidence type="ECO:0000313" key="5">
    <source>
        <dbReference type="Proteomes" id="UP001271648"/>
    </source>
</evidence>
<reference evidence="4 5" key="1">
    <citation type="submission" date="2023-06" db="EMBL/GenBank/DDBJ databases">
        <title>Sporosarcina sp. nov., isolated from Korean traditional fermented seafood 'Jeotgal'.</title>
        <authorList>
            <person name="Yang A.I."/>
            <person name="Shin N.-R."/>
        </authorList>
    </citation>
    <scope>NUCLEOTIDE SEQUENCE [LARGE SCALE GENOMIC DNA]</scope>
    <source>
        <strain evidence="4 5">KCTC43456</strain>
    </source>
</reference>
<evidence type="ECO:0000256" key="3">
    <source>
        <dbReference type="SAM" id="Phobius"/>
    </source>
</evidence>
<gene>
    <name evidence="4" type="ORF">QTL97_10435</name>
</gene>
<feature type="transmembrane region" description="Helical" evidence="3">
    <location>
        <begin position="5"/>
        <end position="23"/>
    </location>
</feature>
<proteinExistence type="predicted"/>
<feature type="compositionally biased region" description="Polar residues" evidence="2">
    <location>
        <begin position="61"/>
        <end position="76"/>
    </location>
</feature>
<keyword evidence="3" id="KW-1133">Transmembrane helix</keyword>
<organism evidence="4 5">
    <name type="scientific">Sporosarcina thermotolerans</name>
    <dbReference type="NCBI Taxonomy" id="633404"/>
    <lineage>
        <taxon>Bacteria</taxon>
        <taxon>Bacillati</taxon>
        <taxon>Bacillota</taxon>
        <taxon>Bacilli</taxon>
        <taxon>Bacillales</taxon>
        <taxon>Caryophanaceae</taxon>
        <taxon>Sporosarcina</taxon>
    </lineage>
</organism>
<feature type="region of interest" description="Disordered" evidence="2">
    <location>
        <begin position="61"/>
        <end position="87"/>
    </location>
</feature>
<comment type="caution">
    <text evidence="4">The sequence shown here is derived from an EMBL/GenBank/DDBJ whole genome shotgun (WGS) entry which is preliminary data.</text>
</comment>
<evidence type="ECO:0000256" key="1">
    <source>
        <dbReference type="SAM" id="Coils"/>
    </source>
</evidence>
<protein>
    <recommendedName>
        <fullName evidence="6">Aminodeoxychorismate lyase</fullName>
    </recommendedName>
</protein>
<dbReference type="RefSeq" id="WP_283732205.1">
    <property type="nucleotide sequence ID" value="NZ_CP125968.1"/>
</dbReference>
<keyword evidence="5" id="KW-1185">Reference proteome</keyword>
<evidence type="ECO:0008006" key="6">
    <source>
        <dbReference type="Google" id="ProtNLM"/>
    </source>
</evidence>